<dbReference type="InterPro" id="IPR027024">
    <property type="entry name" value="UCP027386_ABC_sbc_TM0202"/>
</dbReference>
<sequence>MDMTLPTRRDVLAGLSALAVTTLAAPAILRAAAPLTLYGPPAAPSAVLAHAVKGGFLKDVAPSAVFRAWKTPDEMRAAVASGSMGAVVMPSYAAANLHNRGLGIGLLDVLTTGLLYVVSKDESLKTVAGLKGRTLALPFKNDMPDFVMARLLAQAGLGEGDVTLEYTASPPEAVQLLLTGRVDAALLSEPAATGVIIKAKSLFMTVYRAIDVQAEWQAVAGTSEIPQAGLALTTEVQQALGKEGAHALQTAIEAALADALADPEAAANAVADALGFPPEIIAASFPTSHLSAIPASAARQTLEGFYGVLAKANPAIIGGKLPGDGFYLV</sequence>
<dbReference type="PROSITE" id="PS51318">
    <property type="entry name" value="TAT"/>
    <property type="match status" value="1"/>
</dbReference>
<gene>
    <name evidence="1" type="ORF">GCM10007923_41140</name>
</gene>
<dbReference type="SUPFAM" id="SSF53850">
    <property type="entry name" value="Periplasmic binding protein-like II"/>
    <property type="match status" value="1"/>
</dbReference>
<reference evidence="2" key="1">
    <citation type="journal article" date="2019" name="Int. J. Syst. Evol. Microbiol.">
        <title>The Global Catalogue of Microorganisms (GCM) 10K type strain sequencing project: providing services to taxonomists for standard genome sequencing and annotation.</title>
        <authorList>
            <consortium name="The Broad Institute Genomics Platform"/>
            <consortium name="The Broad Institute Genome Sequencing Center for Infectious Disease"/>
            <person name="Wu L."/>
            <person name="Ma J."/>
        </authorList>
    </citation>
    <scope>NUCLEOTIDE SEQUENCE [LARGE SCALE GENOMIC DNA]</scope>
    <source>
        <strain evidence="2">NBRC 102122</strain>
    </source>
</reference>
<dbReference type="InterPro" id="IPR006311">
    <property type="entry name" value="TAT_signal"/>
</dbReference>
<dbReference type="PIRSF" id="PIRSF027386">
    <property type="entry name" value="UCP027386_ABC_sbc_TM0202"/>
    <property type="match status" value="1"/>
</dbReference>
<accession>A0ABQ5ZQB8</accession>
<dbReference type="Pfam" id="PF12974">
    <property type="entry name" value="Phosphonate-bd"/>
    <property type="match status" value="1"/>
</dbReference>
<dbReference type="PANTHER" id="PTHR30024:SF46">
    <property type="entry name" value="ABC TRANSPORTER, SUBSTRATE-BINDING LIPOPROTEIN"/>
    <property type="match status" value="1"/>
</dbReference>
<dbReference type="Gene3D" id="3.40.190.10">
    <property type="entry name" value="Periplasmic binding protein-like II"/>
    <property type="match status" value="2"/>
</dbReference>
<dbReference type="Proteomes" id="UP001156702">
    <property type="component" value="Unassembled WGS sequence"/>
</dbReference>
<proteinExistence type="predicted"/>
<dbReference type="EMBL" id="BSOP01000034">
    <property type="protein sequence ID" value="GLR52899.1"/>
    <property type="molecule type" value="Genomic_DNA"/>
</dbReference>
<name>A0ABQ5ZQB8_9HYPH</name>
<protein>
    <submittedName>
        <fullName evidence="1">Nitrate ABC transporter substrate-binding protein</fullName>
    </submittedName>
</protein>
<organism evidence="1 2">
    <name type="scientific">Shinella yambaruensis</name>
    <dbReference type="NCBI Taxonomy" id="415996"/>
    <lineage>
        <taxon>Bacteria</taxon>
        <taxon>Pseudomonadati</taxon>
        <taxon>Pseudomonadota</taxon>
        <taxon>Alphaproteobacteria</taxon>
        <taxon>Hyphomicrobiales</taxon>
        <taxon>Rhizobiaceae</taxon>
        <taxon>Shinella</taxon>
    </lineage>
</organism>
<keyword evidence="2" id="KW-1185">Reference proteome</keyword>
<dbReference type="PANTHER" id="PTHR30024">
    <property type="entry name" value="ALIPHATIC SULFONATES-BINDING PROTEIN-RELATED"/>
    <property type="match status" value="1"/>
</dbReference>
<evidence type="ECO:0000313" key="2">
    <source>
        <dbReference type="Proteomes" id="UP001156702"/>
    </source>
</evidence>
<comment type="caution">
    <text evidence="1">The sequence shown here is derived from an EMBL/GenBank/DDBJ whole genome shotgun (WGS) entry which is preliminary data.</text>
</comment>
<evidence type="ECO:0000313" key="1">
    <source>
        <dbReference type="EMBL" id="GLR52899.1"/>
    </source>
</evidence>